<feature type="region of interest" description="Disordered" evidence="1">
    <location>
        <begin position="405"/>
        <end position="487"/>
    </location>
</feature>
<accession>A0A3R7PF11</accession>
<dbReference type="OrthoDB" id="6776451at2759"/>
<reference evidence="2 3" key="2">
    <citation type="submission" date="2019-01" db="EMBL/GenBank/DDBJ databases">
        <title>The decoding of complex shrimp genome reveals the adaptation for benthos swimmer, frequently molting mechanism and breeding impact on genome.</title>
        <authorList>
            <person name="Sun Y."/>
            <person name="Gao Y."/>
            <person name="Yu Y."/>
        </authorList>
    </citation>
    <scope>NUCLEOTIDE SEQUENCE [LARGE SCALE GENOMIC DNA]</scope>
    <source>
        <tissue evidence="2">Muscle</tissue>
    </source>
</reference>
<dbReference type="EMBL" id="QCYY01000531">
    <property type="protein sequence ID" value="ROT84527.1"/>
    <property type="molecule type" value="Genomic_DNA"/>
</dbReference>
<feature type="compositionally biased region" description="Pro residues" evidence="1">
    <location>
        <begin position="331"/>
        <end position="345"/>
    </location>
</feature>
<proteinExistence type="predicted"/>
<feature type="compositionally biased region" description="Polar residues" evidence="1">
    <location>
        <begin position="474"/>
        <end position="487"/>
    </location>
</feature>
<feature type="compositionally biased region" description="Low complexity" evidence="1">
    <location>
        <begin position="57"/>
        <end position="70"/>
    </location>
</feature>
<evidence type="ECO:0000256" key="1">
    <source>
        <dbReference type="SAM" id="MobiDB-lite"/>
    </source>
</evidence>
<evidence type="ECO:0008006" key="4">
    <source>
        <dbReference type="Google" id="ProtNLM"/>
    </source>
</evidence>
<reference evidence="2 3" key="1">
    <citation type="submission" date="2018-04" db="EMBL/GenBank/DDBJ databases">
        <authorList>
            <person name="Zhang X."/>
            <person name="Yuan J."/>
            <person name="Li F."/>
            <person name="Xiang J."/>
        </authorList>
    </citation>
    <scope>NUCLEOTIDE SEQUENCE [LARGE SCALE GENOMIC DNA]</scope>
    <source>
        <tissue evidence="2">Muscle</tissue>
    </source>
</reference>
<evidence type="ECO:0000313" key="2">
    <source>
        <dbReference type="EMBL" id="ROT84527.1"/>
    </source>
</evidence>
<feature type="compositionally biased region" description="Polar residues" evidence="1">
    <location>
        <begin position="530"/>
        <end position="548"/>
    </location>
</feature>
<dbReference type="Proteomes" id="UP000283509">
    <property type="component" value="Unassembled WGS sequence"/>
</dbReference>
<name>A0A3R7PF11_PENVA</name>
<feature type="compositionally biased region" description="Low complexity" evidence="1">
    <location>
        <begin position="458"/>
        <end position="473"/>
    </location>
</feature>
<feature type="region of interest" description="Disordered" evidence="1">
    <location>
        <begin position="1"/>
        <end position="70"/>
    </location>
</feature>
<organism evidence="2 3">
    <name type="scientific">Penaeus vannamei</name>
    <name type="common">Whiteleg shrimp</name>
    <name type="synonym">Litopenaeus vannamei</name>
    <dbReference type="NCBI Taxonomy" id="6689"/>
    <lineage>
        <taxon>Eukaryota</taxon>
        <taxon>Metazoa</taxon>
        <taxon>Ecdysozoa</taxon>
        <taxon>Arthropoda</taxon>
        <taxon>Crustacea</taxon>
        <taxon>Multicrustacea</taxon>
        <taxon>Malacostraca</taxon>
        <taxon>Eumalacostraca</taxon>
        <taxon>Eucarida</taxon>
        <taxon>Decapoda</taxon>
        <taxon>Dendrobranchiata</taxon>
        <taxon>Penaeoidea</taxon>
        <taxon>Penaeidae</taxon>
        <taxon>Penaeus</taxon>
    </lineage>
</organism>
<evidence type="ECO:0000313" key="3">
    <source>
        <dbReference type="Proteomes" id="UP000283509"/>
    </source>
</evidence>
<comment type="caution">
    <text evidence="2">The sequence shown here is derived from an EMBL/GenBank/DDBJ whole genome shotgun (WGS) entry which is preliminary data.</text>
</comment>
<feature type="region of interest" description="Disordered" evidence="1">
    <location>
        <begin position="290"/>
        <end position="347"/>
    </location>
</feature>
<feature type="region of interest" description="Disordered" evidence="1">
    <location>
        <begin position="507"/>
        <end position="548"/>
    </location>
</feature>
<sequence>MVTTRKKPPRPPAPAEATENPTPPPPALDTGASTSMSPPEEHTRISKDPPGLNNEPSTSTASSHQSSTSYIISTNEDFPTSIEALLALEKDFPSLKVSTNISNKGDYILKPGNPDSLQILGNTKVLSTGKTINLSPYCRPPKKIKMVLEGYPLGFPLSRLREHPLIDSASRLIARPSKEETRQVLITVLGDPPTELQLGIFGTFRLREYYQEPIRCGKCQRFDHHVSKCRSKARCGVCSEPHLTDLCITKLKEGYPTTAKCPNCGDSHHAWNPKCPERLQRLVLPSKVALSSDQRPPRTFTRKIHTWNTSSPADSPSTSRLYSSAIKSTWPRPPPTKQHPSPPVILPSSKCTGCGTVNNSQDMEFLTTILQMGFALVGKHANRENIQTAIQTILNVKPAEIAGTSDAASESAADHPNIAQAMPPEDAPGTSLRTSEPSNHTNLTLSAKDSHKGMFRRLSSGSEKLKKSSCSSLETGPQLNQHSTDNQTANDEVEDFDLNFPTLHPITVQSSKDGTPPVIHIPNGPPPNDYANSNFSTDSDDGQNQMQKKRSNSFSGISLVFEPSYLYSHLHSPNNVTMSFCCKKLFFRPASPSRTIKDSINSTAKVVAGD</sequence>
<keyword evidence="3" id="KW-1185">Reference proteome</keyword>
<feature type="compositionally biased region" description="Polar residues" evidence="1">
    <location>
        <begin position="431"/>
        <end position="447"/>
    </location>
</feature>
<feature type="compositionally biased region" description="Polar residues" evidence="1">
    <location>
        <begin position="306"/>
        <end position="327"/>
    </location>
</feature>
<gene>
    <name evidence="2" type="ORF">C7M84_022287</name>
</gene>
<dbReference type="AlphaFoldDB" id="A0A3R7PF11"/>
<protein>
    <recommendedName>
        <fullName evidence="4">Nucleic-acid-binding protein from transposon X-element</fullName>
    </recommendedName>
</protein>